<sequence length="51" mass="6032">MKKASLKEWKKLGLPTHTMTISPYYAWDFKKNKLKKPVIVITNNNIDKNKK</sequence>
<reference evidence="1" key="1">
    <citation type="submission" date="2018-05" db="EMBL/GenBank/DDBJ databases">
        <authorList>
            <person name="Lanie J.A."/>
            <person name="Ng W.-L."/>
            <person name="Kazmierczak K.M."/>
            <person name="Andrzejewski T.M."/>
            <person name="Davidsen T.M."/>
            <person name="Wayne K.J."/>
            <person name="Tettelin H."/>
            <person name="Glass J.I."/>
            <person name="Rusch D."/>
            <person name="Podicherti R."/>
            <person name="Tsui H.-C.T."/>
            <person name="Winkler M.E."/>
        </authorList>
    </citation>
    <scope>NUCLEOTIDE SEQUENCE</scope>
</reference>
<accession>A0A382SZK5</accession>
<organism evidence="1">
    <name type="scientific">marine metagenome</name>
    <dbReference type="NCBI Taxonomy" id="408172"/>
    <lineage>
        <taxon>unclassified sequences</taxon>
        <taxon>metagenomes</taxon>
        <taxon>ecological metagenomes</taxon>
    </lineage>
</organism>
<dbReference type="EMBL" id="UINC01132787">
    <property type="protein sequence ID" value="SVD15316.1"/>
    <property type="molecule type" value="Genomic_DNA"/>
</dbReference>
<gene>
    <name evidence="1" type="ORF">METZ01_LOCUS368170</name>
</gene>
<proteinExistence type="predicted"/>
<protein>
    <submittedName>
        <fullName evidence="1">Uncharacterized protein</fullName>
    </submittedName>
</protein>
<evidence type="ECO:0000313" key="1">
    <source>
        <dbReference type="EMBL" id="SVD15316.1"/>
    </source>
</evidence>
<name>A0A382SZK5_9ZZZZ</name>
<dbReference type="AlphaFoldDB" id="A0A382SZK5"/>